<dbReference type="PANTHER" id="PTHR30441">
    <property type="entry name" value="DUF748 DOMAIN-CONTAINING PROTEIN"/>
    <property type="match status" value="1"/>
</dbReference>
<feature type="region of interest" description="Disordered" evidence="1">
    <location>
        <begin position="928"/>
        <end position="948"/>
    </location>
</feature>
<gene>
    <name evidence="3" type="ORF">J2851_003984</name>
</gene>
<name>A0ABS4SNQ8_9PROT</name>
<dbReference type="RefSeq" id="WP_209768226.1">
    <property type="nucleotide sequence ID" value="NZ_JAGINP010000014.1"/>
</dbReference>
<keyword evidence="4" id="KW-1185">Reference proteome</keyword>
<organism evidence="3 4">
    <name type="scientific">Azospirillum rugosum</name>
    <dbReference type="NCBI Taxonomy" id="416170"/>
    <lineage>
        <taxon>Bacteria</taxon>
        <taxon>Pseudomonadati</taxon>
        <taxon>Pseudomonadota</taxon>
        <taxon>Alphaproteobacteria</taxon>
        <taxon>Rhodospirillales</taxon>
        <taxon>Azospirillaceae</taxon>
        <taxon>Azospirillum</taxon>
    </lineage>
</organism>
<comment type="caution">
    <text evidence="3">The sequence shown here is derived from an EMBL/GenBank/DDBJ whole genome shotgun (WGS) entry which is preliminary data.</text>
</comment>
<dbReference type="EMBL" id="JAGINP010000014">
    <property type="protein sequence ID" value="MBP2294198.1"/>
    <property type="molecule type" value="Genomic_DNA"/>
</dbReference>
<dbReference type="PANTHER" id="PTHR30441:SF8">
    <property type="entry name" value="DUF748 DOMAIN-CONTAINING PROTEIN"/>
    <property type="match status" value="1"/>
</dbReference>
<feature type="domain" description="YhdP central" evidence="2">
    <location>
        <begin position="436"/>
        <end position="812"/>
    </location>
</feature>
<reference evidence="3 4" key="1">
    <citation type="submission" date="2021-03" db="EMBL/GenBank/DDBJ databases">
        <title>Genomic Encyclopedia of Type Strains, Phase III (KMG-III): the genomes of soil and plant-associated and newly described type strains.</title>
        <authorList>
            <person name="Whitman W."/>
        </authorList>
    </citation>
    <scope>NUCLEOTIDE SEQUENCE [LARGE SCALE GENOMIC DNA]</scope>
    <source>
        <strain evidence="3 4">IMMIB AFH-6</strain>
    </source>
</reference>
<dbReference type="InterPro" id="IPR017868">
    <property type="entry name" value="Filamin/ABP280_repeat-like"/>
</dbReference>
<evidence type="ECO:0000259" key="2">
    <source>
        <dbReference type="Pfam" id="PF13116"/>
    </source>
</evidence>
<protein>
    <recommendedName>
        <fullName evidence="2">YhdP central domain-containing protein</fullName>
    </recommendedName>
</protein>
<sequence length="1218" mass="128365">MIRRTAKILAWTTAGAVAVVGAAGGLLAWRLSQGPIALAPLTPYVERALSDPQGRYAVAVGDLVLSWVNEEGGGGLTRLDLRALRVRAVNADGAELAAVPELGVGFSVQALFLGKLSPTRLDVVHPRLSILRRADGNLDFDVRANPRPGEPDKPDAEDGPDFAGELLATLLQPPTMDRPLGLLRQLTIIGADLLVENRMLGLSWHASRADIVLTRNGQEINGGARIALDLAGTSAAVEASGTYRMRDAVTEGAVRFEGIEPASLARIGPALAPLAAVSVPLGGRVDATLDSRFEPVRVGFDLHGGAGEVALPALRPDPVRVGRVQARGSLDVPGRRAVLDQLTLALDDLTLSGRGSLTETDDRRSVDAHLSLVRGGRTATLDLDGTQRIGQGAEVAARLSGLEPARFADLAPALAPLAAAQVPLSGTASAVLDGAWRPRTGRADLTAGPGRVELPSRFPEPVTVASASLSAVADLTEGRVDLERLTLDLGGPTVEGAGWATLPKDPFTKSDEPGGDAVVEVAVTARDVPVDELRRLWPLDVGKNARDWVTKNLSHGVVREATATAGLSGPLDGSQPIQGTHFDATIRGEDITVDYFHPLPVVTNAGVEATTDGKTFAIRTRGGRIDDVQLGDGSVLISGLDDGNEFMEVQIPLRGPVRTILTVIDSPPLGYPSRLDLDPKRTQGMADAQLHIRFPLLVDLKVEDLNLEVGAKLRGVGIEKVAAGLTATEGDLTLALDMKSMGVKGTTKLDGIPVAIDWKEQFSSTAKGPRTRITVKGDVDANDLRSHGIDLAEHVEGPMGADILFTVDQKHKLALSAGLNLEKTRLRIDELGWEKKPGVPGSGKLALEFQKDRVTRVTGLNIDAGGLRAQAVVELAQPTMAVSKVQVSQLSVGQTDLKADVTVRPARDGEKLGYAGTITGQSLDARALMGRNSGPDKKPDPPDGKATPLDFNLRLNRVVFGEGRFLSEVAGRMTRNGRAWTALDLNARTGGDGTASVRYLPNPKGFYDVAVTANNMGDALRALDLTDRMQGGALTLTGRTVEPRADAPIEGSLELREYTLVDLPVLARMLNAISPSGFAELMGGGKGIHFGRLAGDYRKEGRLLTLKDLRTSGSALGLTLEGDVDIDTSTANLKGTIVPLYGLNRLIGQIPLLGDALSGGEGQGIFSATWRVQGPLGNPDVSVNPLAVLAPGFLRNLFFLGDGKAAPDKTPTPESHAK</sequence>
<feature type="compositionally biased region" description="Basic and acidic residues" evidence="1">
    <location>
        <begin position="934"/>
        <end position="943"/>
    </location>
</feature>
<dbReference type="Pfam" id="PF13116">
    <property type="entry name" value="YhdP"/>
    <property type="match status" value="1"/>
</dbReference>
<evidence type="ECO:0000256" key="1">
    <source>
        <dbReference type="SAM" id="MobiDB-lite"/>
    </source>
</evidence>
<evidence type="ECO:0000313" key="4">
    <source>
        <dbReference type="Proteomes" id="UP000781958"/>
    </source>
</evidence>
<dbReference type="PROSITE" id="PS50194">
    <property type="entry name" value="FILAMIN_REPEAT"/>
    <property type="match status" value="1"/>
</dbReference>
<dbReference type="Proteomes" id="UP000781958">
    <property type="component" value="Unassembled WGS sequence"/>
</dbReference>
<dbReference type="InterPro" id="IPR025263">
    <property type="entry name" value="YhdP_central"/>
</dbReference>
<evidence type="ECO:0000313" key="3">
    <source>
        <dbReference type="EMBL" id="MBP2294198.1"/>
    </source>
</evidence>
<accession>A0ABS4SNQ8</accession>
<dbReference type="InterPro" id="IPR052894">
    <property type="entry name" value="AsmA-related"/>
</dbReference>
<proteinExistence type="predicted"/>